<dbReference type="PANTHER" id="PTHR12935:SF0">
    <property type="entry name" value="GAMMA-GLUTAMYLCYCLOTRANSFERASE"/>
    <property type="match status" value="1"/>
</dbReference>
<proteinExistence type="predicted"/>
<dbReference type="Gene3D" id="3.10.490.10">
    <property type="entry name" value="Gamma-glutamyl cyclotransferase-like"/>
    <property type="match status" value="1"/>
</dbReference>
<dbReference type="InterPro" id="IPR017939">
    <property type="entry name" value="G-Glutamylcylcotransferase"/>
</dbReference>
<protein>
    <submittedName>
        <fullName evidence="4">Gamma-glutamylcyclotransferase</fullName>
    </submittedName>
</protein>
<dbReference type="EMBL" id="RJSE01000007">
    <property type="protein sequence ID" value="RNL63002.1"/>
    <property type="molecule type" value="Genomic_DNA"/>
</dbReference>
<dbReference type="GO" id="GO:0016740">
    <property type="term" value="F:transferase activity"/>
    <property type="evidence" value="ECO:0007669"/>
    <property type="project" value="UniProtKB-KW"/>
</dbReference>
<sequence length="176" mass="19207">MITTRVTRPIVSYIGPRRFSPTLGTVTLYAAYGTNLDPARMSERCPHSPLRDTGWLQGWRLTFGGEDHGWDGALGTIVQDPFEQVFVAIYDVTPEDEVTLDGWESADTGLFRKAKVRVSTLTDEVVAWVYVLDAFEGGLPSATYLGTLADAAEAADAPADYVAALRQRPCRSTFGG</sequence>
<evidence type="ECO:0000313" key="5">
    <source>
        <dbReference type="Proteomes" id="UP000267128"/>
    </source>
</evidence>
<gene>
    <name evidence="4" type="ORF">EFK50_14905</name>
</gene>
<dbReference type="PANTHER" id="PTHR12935">
    <property type="entry name" value="GAMMA-GLUTAMYLCYCLOTRANSFERASE"/>
    <property type="match status" value="1"/>
</dbReference>
<keyword evidence="4" id="KW-0808">Transferase</keyword>
<dbReference type="Proteomes" id="UP000267128">
    <property type="component" value="Unassembled WGS sequence"/>
</dbReference>
<dbReference type="SUPFAM" id="SSF110857">
    <property type="entry name" value="Gamma-glutamyl cyclotransferase-like"/>
    <property type="match status" value="1"/>
</dbReference>
<keyword evidence="1" id="KW-0456">Lyase</keyword>
<dbReference type="InterPro" id="IPR036568">
    <property type="entry name" value="GGCT-like_sf"/>
</dbReference>
<dbReference type="GO" id="GO:0003839">
    <property type="term" value="F:gamma-glutamylcyclotransferase activity"/>
    <property type="evidence" value="ECO:0007669"/>
    <property type="project" value="InterPro"/>
</dbReference>
<dbReference type="OrthoDB" id="3212194at2"/>
<evidence type="ECO:0000256" key="1">
    <source>
        <dbReference type="ARBA" id="ARBA00023239"/>
    </source>
</evidence>
<accession>A0A3N0CHU2</accession>
<comment type="caution">
    <text evidence="4">The sequence shown here is derived from an EMBL/GenBank/DDBJ whole genome shotgun (WGS) entry which is preliminary data.</text>
</comment>
<evidence type="ECO:0000256" key="3">
    <source>
        <dbReference type="PIRSR" id="PIRSR617939-2"/>
    </source>
</evidence>
<evidence type="ECO:0000256" key="2">
    <source>
        <dbReference type="PIRSR" id="PIRSR617939-1"/>
    </source>
</evidence>
<feature type="binding site" evidence="3">
    <location>
        <position position="144"/>
    </location>
    <ligand>
        <name>substrate</name>
    </ligand>
</feature>
<feature type="active site" description="Proton acceptor" evidence="2">
    <location>
        <position position="104"/>
    </location>
</feature>
<reference evidence="4 5" key="1">
    <citation type="submission" date="2018-11" db="EMBL/GenBank/DDBJ databases">
        <authorList>
            <person name="Li F."/>
        </authorList>
    </citation>
    <scope>NUCLEOTIDE SEQUENCE [LARGE SCALE GENOMIC DNA]</scope>
    <source>
        <strain evidence="4 5">Gsoil 097</strain>
    </source>
</reference>
<keyword evidence="5" id="KW-1185">Reference proteome</keyword>
<dbReference type="InterPro" id="IPR013024">
    <property type="entry name" value="GGCT-like"/>
</dbReference>
<dbReference type="AlphaFoldDB" id="A0A3N0CHU2"/>
<evidence type="ECO:0000313" key="4">
    <source>
        <dbReference type="EMBL" id="RNL63002.1"/>
    </source>
</evidence>
<organism evidence="4 5">
    <name type="scientific">Nocardioides marmoriginsengisoli</name>
    <dbReference type="NCBI Taxonomy" id="661483"/>
    <lineage>
        <taxon>Bacteria</taxon>
        <taxon>Bacillati</taxon>
        <taxon>Actinomycetota</taxon>
        <taxon>Actinomycetes</taxon>
        <taxon>Propionibacteriales</taxon>
        <taxon>Nocardioidaceae</taxon>
        <taxon>Nocardioides</taxon>
    </lineage>
</organism>
<dbReference type="CDD" id="cd06661">
    <property type="entry name" value="GGCT_like"/>
    <property type="match status" value="1"/>
</dbReference>
<name>A0A3N0CHU2_9ACTN</name>
<dbReference type="Pfam" id="PF13772">
    <property type="entry name" value="AIG2_2"/>
    <property type="match status" value="1"/>
</dbReference>